<dbReference type="Proteomes" id="UP000034325">
    <property type="component" value="Unassembled WGS sequence"/>
</dbReference>
<name>A0A0G0MBG3_9BACT</name>
<reference evidence="1 2" key="1">
    <citation type="journal article" date="2015" name="Nature">
        <title>rRNA introns, odd ribosomes, and small enigmatic genomes across a large radiation of phyla.</title>
        <authorList>
            <person name="Brown C.T."/>
            <person name="Hug L.A."/>
            <person name="Thomas B.C."/>
            <person name="Sharon I."/>
            <person name="Castelle C.J."/>
            <person name="Singh A."/>
            <person name="Wilkins M.J."/>
            <person name="Williams K.H."/>
            <person name="Banfield J.F."/>
        </authorList>
    </citation>
    <scope>NUCLEOTIDE SEQUENCE [LARGE SCALE GENOMIC DNA]</scope>
</reference>
<proteinExistence type="predicted"/>
<dbReference type="AlphaFoldDB" id="A0A0G0MBG3"/>
<accession>A0A0G0MBG3</accession>
<comment type="caution">
    <text evidence="1">The sequence shown here is derived from an EMBL/GenBank/DDBJ whole genome shotgun (WGS) entry which is preliminary data.</text>
</comment>
<protein>
    <submittedName>
        <fullName evidence="1">Uncharacterized protein</fullName>
    </submittedName>
</protein>
<evidence type="ECO:0000313" key="1">
    <source>
        <dbReference type="EMBL" id="KKQ97690.1"/>
    </source>
</evidence>
<evidence type="ECO:0000313" key="2">
    <source>
        <dbReference type="Proteomes" id="UP000034325"/>
    </source>
</evidence>
<sequence>MATIDFAKGVDFSPLERLGVNKEDGMKFIAALSPMIDLEFQTRIKSAFTDEEMAAIGTEAEGKGIKPEDGMFFLEEKYHAKTGRYFMEEMRLLFNEYVHHAANIIVKARRDTETFTESGEDNTKRFDQLMNEKKYEEAAKLFDEVLSKTEIQNLSSQIT</sequence>
<dbReference type="EMBL" id="LBWA01000009">
    <property type="protein sequence ID" value="KKQ97690.1"/>
    <property type="molecule type" value="Genomic_DNA"/>
</dbReference>
<organism evidence="1 2">
    <name type="scientific">Candidatus Woesebacteria bacterium GW2011_GWA1_39_12</name>
    <dbReference type="NCBI Taxonomy" id="1618549"/>
    <lineage>
        <taxon>Bacteria</taxon>
        <taxon>Candidatus Woeseibacteriota</taxon>
    </lineage>
</organism>
<gene>
    <name evidence="1" type="ORF">UT23_C0009G0019</name>
</gene>